<sequence length="111" mass="11499">MARKTLAWQAAATVLLALAFLVQGVSHALSALVGGLAIGLGGLVAARLMVGGGIQPAGAVLLRWFIGATVKWVVVCAVLLLGLVVWRLPPLPLLLGMVTGLATQMYAMTRR</sequence>
<evidence type="ECO:0000256" key="1">
    <source>
        <dbReference type="SAM" id="Phobius"/>
    </source>
</evidence>
<protein>
    <recommendedName>
        <fullName evidence="4">ATP synthase subunit I</fullName>
    </recommendedName>
</protein>
<keyword evidence="1" id="KW-1133">Transmembrane helix</keyword>
<reference evidence="2 3" key="1">
    <citation type="submission" date="2019-06" db="EMBL/GenBank/DDBJ databases">
        <title>Lysobacter alkalisoli sp. nov. isolated from saline soil.</title>
        <authorList>
            <person name="Sun J.-Q."/>
            <person name="Xu L."/>
        </authorList>
    </citation>
    <scope>NUCLEOTIDE SEQUENCE [LARGE SCALE GENOMIC DNA]</scope>
    <source>
        <strain evidence="2 3">JCM 31130</strain>
    </source>
</reference>
<evidence type="ECO:0000313" key="3">
    <source>
        <dbReference type="Proteomes" id="UP000318212"/>
    </source>
</evidence>
<dbReference type="Proteomes" id="UP000318212">
    <property type="component" value="Unassembled WGS sequence"/>
</dbReference>
<organism evidence="2 3">
    <name type="scientific">Marilutibacter aestuarii</name>
    <dbReference type="NCBI Taxonomy" id="1706195"/>
    <lineage>
        <taxon>Bacteria</taxon>
        <taxon>Pseudomonadati</taxon>
        <taxon>Pseudomonadota</taxon>
        <taxon>Gammaproteobacteria</taxon>
        <taxon>Lysobacterales</taxon>
        <taxon>Lysobacteraceae</taxon>
        <taxon>Marilutibacter</taxon>
    </lineage>
</organism>
<keyword evidence="1" id="KW-0472">Membrane</keyword>
<feature type="transmembrane region" description="Helical" evidence="1">
    <location>
        <begin position="91"/>
        <end position="109"/>
    </location>
</feature>
<keyword evidence="1" id="KW-0812">Transmembrane</keyword>
<evidence type="ECO:0008006" key="4">
    <source>
        <dbReference type="Google" id="ProtNLM"/>
    </source>
</evidence>
<comment type="caution">
    <text evidence="2">The sequence shown here is derived from an EMBL/GenBank/DDBJ whole genome shotgun (WGS) entry which is preliminary data.</text>
</comment>
<proteinExistence type="predicted"/>
<accession>A0A508A1Y1</accession>
<dbReference type="EMBL" id="VICE01000093">
    <property type="protein sequence ID" value="TQD43976.1"/>
    <property type="molecule type" value="Genomic_DNA"/>
</dbReference>
<name>A0A508A1Y1_9GAMM</name>
<feature type="transmembrane region" description="Helical" evidence="1">
    <location>
        <begin position="62"/>
        <end position="85"/>
    </location>
</feature>
<gene>
    <name evidence="2" type="ORF">FKV25_09870</name>
</gene>
<dbReference type="AlphaFoldDB" id="A0A508A1Y1"/>
<feature type="transmembrane region" description="Helical" evidence="1">
    <location>
        <begin position="29"/>
        <end position="50"/>
    </location>
</feature>
<evidence type="ECO:0000313" key="2">
    <source>
        <dbReference type="EMBL" id="TQD43976.1"/>
    </source>
</evidence>
<keyword evidence="3" id="KW-1185">Reference proteome</keyword>